<dbReference type="Bgee" id="ENSGACG00000013474">
    <property type="expression patterns" value="Expressed in intestinal epithelial cell"/>
</dbReference>
<dbReference type="InParanoid" id="G3PJM4"/>
<dbReference type="PANTHER" id="PTHR45913">
    <property type="entry name" value="EPM2A-INTERACTING PROTEIN 1"/>
    <property type="match status" value="1"/>
</dbReference>
<dbReference type="PANTHER" id="PTHR45913:SF21">
    <property type="entry name" value="DUF4371 DOMAIN-CONTAINING PROTEIN"/>
    <property type="match status" value="1"/>
</dbReference>
<accession>G3PJM4</accession>
<dbReference type="AlphaFoldDB" id="G3PJM4"/>
<reference evidence="1" key="1">
    <citation type="submission" date="2006-01" db="EMBL/GenBank/DDBJ databases">
        <authorList>
            <person name="Lindblad-Toh K."/>
            <person name="Mauceli E."/>
            <person name="Grabherr M."/>
            <person name="Chang J.L."/>
            <person name="Lander E.S."/>
        </authorList>
    </citation>
    <scope>NUCLEOTIDE SEQUENCE [LARGE SCALE GENOMIC DNA]</scope>
</reference>
<dbReference type="eggNOG" id="ENOG502SNQG">
    <property type="taxonomic scope" value="Eukaryota"/>
</dbReference>
<reference evidence="1" key="2">
    <citation type="submission" date="2024-04" db="UniProtKB">
        <authorList>
            <consortium name="Ensembl"/>
        </authorList>
    </citation>
    <scope>IDENTIFICATION</scope>
</reference>
<organism evidence="1">
    <name type="scientific">Gasterosteus aculeatus</name>
    <name type="common">Three-spined stickleback</name>
    <dbReference type="NCBI Taxonomy" id="69293"/>
    <lineage>
        <taxon>Eukaryota</taxon>
        <taxon>Metazoa</taxon>
        <taxon>Chordata</taxon>
        <taxon>Craniata</taxon>
        <taxon>Vertebrata</taxon>
        <taxon>Euteleostomi</taxon>
        <taxon>Actinopterygii</taxon>
        <taxon>Neopterygii</taxon>
        <taxon>Teleostei</taxon>
        <taxon>Neoteleostei</taxon>
        <taxon>Acanthomorphata</taxon>
        <taxon>Eupercaria</taxon>
        <taxon>Perciformes</taxon>
        <taxon>Cottioidei</taxon>
        <taxon>Gasterosteales</taxon>
        <taxon>Gasterosteidae</taxon>
        <taxon>Gasterosteus</taxon>
    </lineage>
</organism>
<dbReference type="STRING" id="69293.ENSGACP00000017804"/>
<evidence type="ECO:0000313" key="1">
    <source>
        <dbReference type="Ensembl" id="ENSGACP00000017804.1"/>
    </source>
</evidence>
<dbReference type="OMA" id="CESAFSD"/>
<protein>
    <submittedName>
        <fullName evidence="1">Uncharacterized protein</fullName>
    </submittedName>
</protein>
<proteinExistence type="predicted"/>
<sequence length="411" mass="46691">SEWEEEFFCVKENCICLICRATVGTAKRHNVERRYTKKLAKNSQKAPEASFRAAHLLIKKKAFSDSEVFKEAMMIIANTELKDELDRDLARCSWFSVQCDESVENSSTAQLSVFIRMVFEDFSTKEELLALLPFKTTTRGVDVYNAVKEFFVQKKVPLEKLVAVATDGAPAMIGRHAGFIAHCKGDPDFPKRLHYHCIIHQQACAKVIGLEHVMTPVAPKQNIQSTGYSVLLEMSAEYGDLLLHTEIRWLSKGRVLLRFLSLLGEIKEFKQSKGEDVSLLEDTEWTLDLAFLTDITGKLNHLNCELQSKGKTVVDMISALNAFKAKMNIFSVHLQRKKMLHFSSVRSVLKDNATASEEMDKVAEKLGQEFEDRFCDLDQLEPCVSFISNPFMNKDITYIAEQVEIEIVTLQ</sequence>
<name>G3PJM4_GASAC</name>
<dbReference type="Ensembl" id="ENSGACT00000017839.1">
    <property type="protein sequence ID" value="ENSGACP00000017804.1"/>
    <property type="gene ID" value="ENSGACG00000013474.1"/>
</dbReference>